<protein>
    <submittedName>
        <fullName evidence="6">2-hydroxyacid dehydrogenase</fullName>
    </submittedName>
</protein>
<dbReference type="RefSeq" id="WP_340356527.1">
    <property type="nucleotide sequence ID" value="NZ_JBBKZU010000003.1"/>
</dbReference>
<keyword evidence="2" id="KW-0520">NAD</keyword>
<dbReference type="Gene3D" id="3.40.50.720">
    <property type="entry name" value="NAD(P)-binding Rossmann-like Domain"/>
    <property type="match status" value="2"/>
</dbReference>
<dbReference type="InterPro" id="IPR050223">
    <property type="entry name" value="D-isomer_2-hydroxyacid_DH"/>
</dbReference>
<dbReference type="InterPro" id="IPR036291">
    <property type="entry name" value="NAD(P)-bd_dom_sf"/>
</dbReference>
<organism evidence="6 7">
    <name type="scientific">Variovorax ureilyticus</name>
    <dbReference type="NCBI Taxonomy" id="1836198"/>
    <lineage>
        <taxon>Bacteria</taxon>
        <taxon>Pseudomonadati</taxon>
        <taxon>Pseudomonadota</taxon>
        <taxon>Betaproteobacteria</taxon>
        <taxon>Burkholderiales</taxon>
        <taxon>Comamonadaceae</taxon>
        <taxon>Variovorax</taxon>
    </lineage>
</organism>
<comment type="caution">
    <text evidence="6">The sequence shown here is derived from an EMBL/GenBank/DDBJ whole genome shotgun (WGS) entry which is preliminary data.</text>
</comment>
<dbReference type="Pfam" id="PF02826">
    <property type="entry name" value="2-Hacid_dh_C"/>
    <property type="match status" value="1"/>
</dbReference>
<dbReference type="CDD" id="cd12156">
    <property type="entry name" value="HPPR"/>
    <property type="match status" value="1"/>
</dbReference>
<dbReference type="InterPro" id="IPR006139">
    <property type="entry name" value="D-isomer_2_OHA_DH_cat_dom"/>
</dbReference>
<dbReference type="Proteomes" id="UP001365846">
    <property type="component" value="Unassembled WGS sequence"/>
</dbReference>
<evidence type="ECO:0000256" key="3">
    <source>
        <dbReference type="RuleBase" id="RU003719"/>
    </source>
</evidence>
<feature type="domain" description="D-isomer specific 2-hydroxyacid dehydrogenase NAD-binding" evidence="5">
    <location>
        <begin position="117"/>
        <end position="289"/>
    </location>
</feature>
<reference evidence="6 7" key="1">
    <citation type="submission" date="2024-03" db="EMBL/GenBank/DDBJ databases">
        <title>Novel species of the genus Variovorax.</title>
        <authorList>
            <person name="Liu Q."/>
            <person name="Xin Y.-H."/>
        </authorList>
    </citation>
    <scope>NUCLEOTIDE SEQUENCE [LARGE SCALE GENOMIC DNA]</scope>
    <source>
        <strain evidence="6 7">KACC 18899</strain>
    </source>
</reference>
<name>A0ABU8VC83_9BURK</name>
<evidence type="ECO:0000313" key="6">
    <source>
        <dbReference type="EMBL" id="MEJ8811221.1"/>
    </source>
</evidence>
<dbReference type="PANTHER" id="PTHR10996:SF178">
    <property type="entry name" value="2-HYDROXYACID DEHYDROGENASE YGL185C-RELATED"/>
    <property type="match status" value="1"/>
</dbReference>
<evidence type="ECO:0000256" key="1">
    <source>
        <dbReference type="ARBA" id="ARBA00023002"/>
    </source>
</evidence>
<evidence type="ECO:0000256" key="2">
    <source>
        <dbReference type="ARBA" id="ARBA00023027"/>
    </source>
</evidence>
<feature type="domain" description="D-isomer specific 2-hydroxyacid dehydrogenase catalytic" evidence="4">
    <location>
        <begin position="23"/>
        <end position="320"/>
    </location>
</feature>
<evidence type="ECO:0000313" key="7">
    <source>
        <dbReference type="Proteomes" id="UP001365846"/>
    </source>
</evidence>
<keyword evidence="1 3" id="KW-0560">Oxidoreductase</keyword>
<evidence type="ECO:0000259" key="4">
    <source>
        <dbReference type="Pfam" id="PF00389"/>
    </source>
</evidence>
<dbReference type="PANTHER" id="PTHR10996">
    <property type="entry name" value="2-HYDROXYACID DEHYDROGENASE-RELATED"/>
    <property type="match status" value="1"/>
</dbReference>
<keyword evidence="7" id="KW-1185">Reference proteome</keyword>
<proteinExistence type="inferred from homology"/>
<dbReference type="Pfam" id="PF00389">
    <property type="entry name" value="2-Hacid_dh"/>
    <property type="match status" value="1"/>
</dbReference>
<evidence type="ECO:0000259" key="5">
    <source>
        <dbReference type="Pfam" id="PF02826"/>
    </source>
</evidence>
<sequence>MTGTSASNATARPELLAVAPLMPFLMEALRREYTVHDRIHVNDPAAFAAVAPRIRGVVANGEAKVPRELIAQLPALEVISVFGVGYDGIDVAAAHERGVPVTNTPDVLNDDVADLAIGLMLAVARRIPQADRFVRSNEWANGPIALSRKVTGSRVGIVGMGRIGQAIAQRASAFKMDIAYTARSPRASVNYTYYPDAAALAAAVDFLIVITPGGAATRGMIDARVLKALGPQGYLINVARGSVVDEPALIEALRDGVIAGAGLDVFANEPHVPEALRSMPNVVLTPHIGSGTKQTREAMGQLTFDNLHAHFTGAPLLTPVDA</sequence>
<gene>
    <name evidence="6" type="ORF">WKW77_09090</name>
</gene>
<dbReference type="EMBL" id="JBBKZU010000003">
    <property type="protein sequence ID" value="MEJ8811221.1"/>
    <property type="molecule type" value="Genomic_DNA"/>
</dbReference>
<dbReference type="SUPFAM" id="SSF52283">
    <property type="entry name" value="Formate/glycerate dehydrogenase catalytic domain-like"/>
    <property type="match status" value="1"/>
</dbReference>
<dbReference type="InterPro" id="IPR006140">
    <property type="entry name" value="D-isomer_DH_NAD-bd"/>
</dbReference>
<accession>A0ABU8VC83</accession>
<comment type="similarity">
    <text evidence="3">Belongs to the D-isomer specific 2-hydroxyacid dehydrogenase family.</text>
</comment>
<dbReference type="SUPFAM" id="SSF51735">
    <property type="entry name" value="NAD(P)-binding Rossmann-fold domains"/>
    <property type="match status" value="1"/>
</dbReference>